<dbReference type="AlphaFoldDB" id="A0A5P8W5Z3"/>
<proteinExistence type="predicted"/>
<feature type="region of interest" description="Disordered" evidence="1">
    <location>
        <begin position="1"/>
        <end position="20"/>
    </location>
</feature>
<accession>A0A5P8W5Z3</accession>
<gene>
    <name evidence="2" type="ORF">GXM_05665</name>
</gene>
<protein>
    <submittedName>
        <fullName evidence="2">Uncharacterized protein</fullName>
    </submittedName>
</protein>
<dbReference type="Proteomes" id="UP000326678">
    <property type="component" value="Chromosome Gxm1"/>
</dbReference>
<organism evidence="2 3">
    <name type="scientific">Nostoc sphaeroides CCNUC1</name>
    <dbReference type="NCBI Taxonomy" id="2653204"/>
    <lineage>
        <taxon>Bacteria</taxon>
        <taxon>Bacillati</taxon>
        <taxon>Cyanobacteriota</taxon>
        <taxon>Cyanophyceae</taxon>
        <taxon>Nostocales</taxon>
        <taxon>Nostocaceae</taxon>
        <taxon>Nostoc</taxon>
    </lineage>
</organism>
<evidence type="ECO:0000256" key="1">
    <source>
        <dbReference type="SAM" id="MobiDB-lite"/>
    </source>
</evidence>
<name>A0A5P8W5Z3_9NOSO</name>
<dbReference type="EMBL" id="CP045226">
    <property type="protein sequence ID" value="QFS48173.1"/>
    <property type="molecule type" value="Genomic_DNA"/>
</dbReference>
<evidence type="ECO:0000313" key="3">
    <source>
        <dbReference type="Proteomes" id="UP000326678"/>
    </source>
</evidence>
<sequence length="62" mass="6426">MFQAEGSGDGKDEAAGASSYNVSAESVIPILYEVAQKKTNVNSIPDKGIILSKSAQIIITGL</sequence>
<evidence type="ECO:0000313" key="2">
    <source>
        <dbReference type="EMBL" id="QFS48173.1"/>
    </source>
</evidence>
<reference evidence="2 3" key="1">
    <citation type="submission" date="2019-10" db="EMBL/GenBank/DDBJ databases">
        <title>Genomic and transcriptomic insights into the perfect genentic adaptation of a filamentous nitrogen-fixing cyanobacterium to rice fields.</title>
        <authorList>
            <person name="Chen Z."/>
        </authorList>
    </citation>
    <scope>NUCLEOTIDE SEQUENCE [LARGE SCALE GENOMIC DNA]</scope>
    <source>
        <strain evidence="2">CCNUC1</strain>
    </source>
</reference>
<keyword evidence="3" id="KW-1185">Reference proteome</keyword>
<dbReference type="KEGG" id="nsh:GXM_05665"/>